<feature type="transmembrane region" description="Helical" evidence="1">
    <location>
        <begin position="461"/>
        <end position="480"/>
    </location>
</feature>
<dbReference type="RefSeq" id="WP_169699360.1">
    <property type="nucleotide sequence ID" value="NZ_LS974202.1"/>
</dbReference>
<dbReference type="EMBL" id="LS974202">
    <property type="protein sequence ID" value="SSC13184.1"/>
    <property type="molecule type" value="Genomic_DNA"/>
</dbReference>
<keyword evidence="1" id="KW-1133">Transmembrane helix</keyword>
<keyword evidence="1" id="KW-0472">Membrane</keyword>
<dbReference type="Proteomes" id="UP000250796">
    <property type="component" value="Chromosome MESINF"/>
</dbReference>
<name>A0A7Z7LGR0_9BACT</name>
<evidence type="ECO:0000313" key="3">
    <source>
        <dbReference type="EMBL" id="SSC13184.1"/>
    </source>
</evidence>
<feature type="signal peptide" evidence="2">
    <location>
        <begin position="1"/>
        <end position="22"/>
    </location>
</feature>
<keyword evidence="1" id="KW-0812">Transmembrane</keyword>
<keyword evidence="4" id="KW-1185">Reference proteome</keyword>
<proteinExistence type="predicted"/>
<feature type="transmembrane region" description="Helical" evidence="1">
    <location>
        <begin position="680"/>
        <end position="697"/>
    </location>
</feature>
<sequence>MPKRFLTVVLLLAVSVLSFSFSQEEVLDRFKSYMNDYQREVPELQKIKKLEEDLNYLSVYRLYKLQMVGSIEKKESATTIADLLSRHLESLPVEDFTSNDDRIAYSAFLAWVLSDFSGKAFQVGTLNEMPAYLSTFNSFTSQVRGMAEAVYKEWMAYALGLVKDEPSAFPGELKKTDAFAQYSLKADADEKSEREILSLSNNQIYNLLNSSIDTIGKREYNVSSLVEEEVKRFAVQAALDVASLMDSNLMNATRDLFQLWLYRSIGLAEEVPHYPTEISMKTLSVKGLNLSIPQNNPDYERVVEILNENPDSRLKSIEKLQMASQVLSMRQFTPVGLIEKDISDEVKKIIPIQAGILGQIRNSLSREIVSVSEKGMNLWWLRFVGYITLALIAFFILPALKKYWLGIVITFEIFYMLFLTDVTRNLFDLSLYSIIGLPVFAFILIMAVFSIFKKGVKKPLLLAKLLLLAMIAIFPFLELYNDVSEISMDSFEGFYDSIYYPTLKRDLFLAPESLISLEIRDLSSVVSSELNSFKRVLRVIVPNELNAFSNNAGLSYTIDNNGRLRVNAPAFSEYMSIENQRAYSDELRGLSKDLSNFIRDSERNAKNFASLLKSFVSSSERIIRYSGETLRADFNEFVETSLKSKPELNVVMDDYLAEVSDYLEKAALPAIVRVFRVPKFVALALGLFLLSVIIFLIKKPLISLINIVVISVYFIISLVEMNELTLFVQGGSPILNITVDPSINALFLIVFAGIIVLSVLWVLLSQKKGSVSE</sequence>
<keyword evidence="2" id="KW-0732">Signal</keyword>
<evidence type="ECO:0000256" key="2">
    <source>
        <dbReference type="SAM" id="SignalP"/>
    </source>
</evidence>
<gene>
    <name evidence="3" type="ORF">MESINF_1740</name>
</gene>
<feature type="transmembrane region" description="Helical" evidence="1">
    <location>
        <begin position="704"/>
        <end position="722"/>
    </location>
</feature>
<dbReference type="KEGG" id="minf:MESINF_1740"/>
<reference evidence="3 4" key="1">
    <citation type="submission" date="2017-01" db="EMBL/GenBank/DDBJ databases">
        <authorList>
            <person name="Erauso G."/>
        </authorList>
    </citation>
    <scope>NUCLEOTIDE SEQUENCE [LARGE SCALE GENOMIC DNA]</scope>
    <source>
        <strain evidence="3">MESINF1</strain>
    </source>
</reference>
<organism evidence="3 4">
    <name type="scientific">Mesotoga infera</name>
    <dbReference type="NCBI Taxonomy" id="1236046"/>
    <lineage>
        <taxon>Bacteria</taxon>
        <taxon>Thermotogati</taxon>
        <taxon>Thermotogota</taxon>
        <taxon>Thermotogae</taxon>
        <taxon>Kosmotogales</taxon>
        <taxon>Kosmotogaceae</taxon>
        <taxon>Mesotoga</taxon>
    </lineage>
</organism>
<feature type="transmembrane region" description="Helical" evidence="1">
    <location>
        <begin position="742"/>
        <end position="764"/>
    </location>
</feature>
<dbReference type="AlphaFoldDB" id="A0A7Z7LGR0"/>
<feature type="transmembrane region" description="Helical" evidence="1">
    <location>
        <begin position="404"/>
        <end position="423"/>
    </location>
</feature>
<feature type="chain" id="PRO_5031208502" evidence="2">
    <location>
        <begin position="23"/>
        <end position="773"/>
    </location>
</feature>
<feature type="transmembrane region" description="Helical" evidence="1">
    <location>
        <begin position="429"/>
        <end position="449"/>
    </location>
</feature>
<protein>
    <submittedName>
        <fullName evidence="3">Uncharacterized protein</fullName>
    </submittedName>
</protein>
<accession>A0A7Z7LGR0</accession>
<feature type="transmembrane region" description="Helical" evidence="1">
    <location>
        <begin position="379"/>
        <end position="397"/>
    </location>
</feature>
<evidence type="ECO:0000313" key="4">
    <source>
        <dbReference type="Proteomes" id="UP000250796"/>
    </source>
</evidence>
<evidence type="ECO:0000256" key="1">
    <source>
        <dbReference type="SAM" id="Phobius"/>
    </source>
</evidence>